<gene>
    <name evidence="7" type="ORF">H4R18_000892</name>
</gene>
<dbReference type="AlphaFoldDB" id="A0A9W8HMB4"/>
<keyword evidence="4 5" id="KW-0349">Heme</keyword>
<keyword evidence="2 4" id="KW-0479">Metal-binding</keyword>
<comment type="cofactor">
    <cofactor evidence="1 4">
        <name>heme</name>
        <dbReference type="ChEBI" id="CHEBI:30413"/>
    </cofactor>
</comment>
<organism evidence="7 8">
    <name type="scientific">Coemansia javaensis</name>
    <dbReference type="NCBI Taxonomy" id="2761396"/>
    <lineage>
        <taxon>Eukaryota</taxon>
        <taxon>Fungi</taxon>
        <taxon>Fungi incertae sedis</taxon>
        <taxon>Zoopagomycota</taxon>
        <taxon>Kickxellomycotina</taxon>
        <taxon>Kickxellomycetes</taxon>
        <taxon>Kickxellales</taxon>
        <taxon>Kickxellaceae</taxon>
        <taxon>Coemansia</taxon>
    </lineage>
</organism>
<keyword evidence="3 4" id="KW-0408">Iron</keyword>
<evidence type="ECO:0000256" key="2">
    <source>
        <dbReference type="ARBA" id="ARBA00022723"/>
    </source>
</evidence>
<name>A0A9W8HMB4_9FUNG</name>
<keyword evidence="5" id="KW-0503">Monooxygenase</keyword>
<dbReference type="InterPro" id="IPR017972">
    <property type="entry name" value="Cyt_P450_CS"/>
</dbReference>
<evidence type="ECO:0000256" key="1">
    <source>
        <dbReference type="ARBA" id="ARBA00001971"/>
    </source>
</evidence>
<keyword evidence="8" id="KW-1185">Reference proteome</keyword>
<comment type="caution">
    <text evidence="7">The sequence shown here is derived from an EMBL/GenBank/DDBJ whole genome shotgun (WGS) entry which is preliminary data.</text>
</comment>
<dbReference type="InterPro" id="IPR050121">
    <property type="entry name" value="Cytochrome_P450_monoxygenase"/>
</dbReference>
<dbReference type="GO" id="GO:0004497">
    <property type="term" value="F:monooxygenase activity"/>
    <property type="evidence" value="ECO:0007669"/>
    <property type="project" value="UniProtKB-KW"/>
</dbReference>
<sequence>MQQLSAHSPLRAAPTAAVLCAAAVAAAAAVMAWVAVRRALLTPLRRIPGPALSSFTNVPMHYHIARGKFHDYLERLHAQYGEVVRIGHNQVSVADPAELRRILASHEFRKGAHYEQGVMMSPSTFSCIDPELNKKRRRQLGPAYALSALRGLEATIVEHGAQALMAAWDERIRAALEAGDGARAEVNYFHGFHGVAVDVIGVLGFGRSFGLTQGADAGIVDAMRKHVTLVALSARVPVVGTRRWLFPRLHAARDRVVGVARGAIGLRRQEMAARGEKQRRDILQRLIDARDPETGEALHGPALTIEVLLMMIAGTDTTSNTMTYTLMHLLHHPAVLARLQRDIRQAFPDASAAIRYDEARERVPLLTAVILEAMRLHPAVNGYQPRTVPAGGAVLRGRYAVPARTDICVAIGAANRNARVWERPLQFDPGRFLGPDGEARRKDMLSFSSGVRMCLGRNLAMIELHTVLANVLRRYALALPAAAPYGPHRPSTRPGAAGQPEHIPGSSFITFGPDCPHQNCVVEISLAG</sequence>
<dbReference type="Proteomes" id="UP001140217">
    <property type="component" value="Unassembled WGS sequence"/>
</dbReference>
<evidence type="ECO:0000256" key="6">
    <source>
        <dbReference type="SAM" id="Phobius"/>
    </source>
</evidence>
<feature type="transmembrane region" description="Helical" evidence="6">
    <location>
        <begin position="12"/>
        <end position="36"/>
    </location>
</feature>
<dbReference type="Gene3D" id="1.10.630.10">
    <property type="entry name" value="Cytochrome P450"/>
    <property type="match status" value="1"/>
</dbReference>
<comment type="similarity">
    <text evidence="5">Belongs to the cytochrome P450 family.</text>
</comment>
<evidence type="ECO:0000256" key="4">
    <source>
        <dbReference type="PIRSR" id="PIRSR602401-1"/>
    </source>
</evidence>
<evidence type="ECO:0000256" key="5">
    <source>
        <dbReference type="RuleBase" id="RU000461"/>
    </source>
</evidence>
<dbReference type="SUPFAM" id="SSF48264">
    <property type="entry name" value="Cytochrome P450"/>
    <property type="match status" value="1"/>
</dbReference>
<dbReference type="PANTHER" id="PTHR24305:SF108">
    <property type="entry name" value="P450, PUTATIVE (EUROFUNG)-RELATED"/>
    <property type="match status" value="1"/>
</dbReference>
<dbReference type="InterPro" id="IPR001128">
    <property type="entry name" value="Cyt_P450"/>
</dbReference>
<keyword evidence="5" id="KW-0560">Oxidoreductase</keyword>
<evidence type="ECO:0000256" key="3">
    <source>
        <dbReference type="ARBA" id="ARBA00023004"/>
    </source>
</evidence>
<evidence type="ECO:0000313" key="8">
    <source>
        <dbReference type="Proteomes" id="UP001140217"/>
    </source>
</evidence>
<keyword evidence="6" id="KW-1133">Transmembrane helix</keyword>
<dbReference type="PANTHER" id="PTHR24305">
    <property type="entry name" value="CYTOCHROME P450"/>
    <property type="match status" value="1"/>
</dbReference>
<keyword evidence="6" id="KW-0812">Transmembrane</keyword>
<dbReference type="InterPro" id="IPR036396">
    <property type="entry name" value="Cyt_P450_sf"/>
</dbReference>
<dbReference type="PRINTS" id="PR00385">
    <property type="entry name" value="P450"/>
</dbReference>
<dbReference type="EMBL" id="JANBUL010000019">
    <property type="protein sequence ID" value="KAJ2784858.1"/>
    <property type="molecule type" value="Genomic_DNA"/>
</dbReference>
<dbReference type="PROSITE" id="PS00086">
    <property type="entry name" value="CYTOCHROME_P450"/>
    <property type="match status" value="1"/>
</dbReference>
<keyword evidence="6" id="KW-0472">Membrane</keyword>
<evidence type="ECO:0008006" key="9">
    <source>
        <dbReference type="Google" id="ProtNLM"/>
    </source>
</evidence>
<dbReference type="PRINTS" id="PR00463">
    <property type="entry name" value="EP450I"/>
</dbReference>
<accession>A0A9W8HMB4</accession>
<dbReference type="GO" id="GO:0016705">
    <property type="term" value="F:oxidoreductase activity, acting on paired donors, with incorporation or reduction of molecular oxygen"/>
    <property type="evidence" value="ECO:0007669"/>
    <property type="project" value="InterPro"/>
</dbReference>
<proteinExistence type="inferred from homology"/>
<dbReference type="OrthoDB" id="3934656at2759"/>
<dbReference type="InterPro" id="IPR002401">
    <property type="entry name" value="Cyt_P450_E_grp-I"/>
</dbReference>
<protein>
    <recommendedName>
        <fullName evidence="9">Cytochrome P450</fullName>
    </recommendedName>
</protein>
<feature type="binding site" description="axial binding residue" evidence="4">
    <location>
        <position position="454"/>
    </location>
    <ligand>
        <name>heme</name>
        <dbReference type="ChEBI" id="CHEBI:30413"/>
    </ligand>
    <ligandPart>
        <name>Fe</name>
        <dbReference type="ChEBI" id="CHEBI:18248"/>
    </ligandPart>
</feature>
<dbReference type="Pfam" id="PF00067">
    <property type="entry name" value="p450"/>
    <property type="match status" value="1"/>
</dbReference>
<evidence type="ECO:0000313" key="7">
    <source>
        <dbReference type="EMBL" id="KAJ2784858.1"/>
    </source>
</evidence>
<reference evidence="7" key="1">
    <citation type="submission" date="2022-07" db="EMBL/GenBank/DDBJ databases">
        <title>Phylogenomic reconstructions and comparative analyses of Kickxellomycotina fungi.</title>
        <authorList>
            <person name="Reynolds N.K."/>
            <person name="Stajich J.E."/>
            <person name="Barry K."/>
            <person name="Grigoriev I.V."/>
            <person name="Crous P."/>
            <person name="Smith M.E."/>
        </authorList>
    </citation>
    <scope>NUCLEOTIDE SEQUENCE</scope>
    <source>
        <strain evidence="7">NBRC 105414</strain>
    </source>
</reference>
<dbReference type="GO" id="GO:0020037">
    <property type="term" value="F:heme binding"/>
    <property type="evidence" value="ECO:0007669"/>
    <property type="project" value="InterPro"/>
</dbReference>
<dbReference type="GO" id="GO:0005506">
    <property type="term" value="F:iron ion binding"/>
    <property type="evidence" value="ECO:0007669"/>
    <property type="project" value="InterPro"/>
</dbReference>